<dbReference type="Gene3D" id="3.30.200.100">
    <property type="entry name" value="MucB/RseB, C-terminal domain"/>
    <property type="match status" value="1"/>
</dbReference>
<gene>
    <name evidence="8" type="primary">rseB</name>
    <name evidence="8" type="ORF">GFB47_02515</name>
</gene>
<dbReference type="InterPro" id="IPR038484">
    <property type="entry name" value="MucB/RseB_C_sf"/>
</dbReference>
<protein>
    <submittedName>
        <fullName evidence="8">Sigma-E factor regulatory protein RseB</fullName>
    </submittedName>
</protein>
<evidence type="ECO:0000256" key="2">
    <source>
        <dbReference type="ARBA" id="ARBA00008150"/>
    </source>
</evidence>
<dbReference type="GO" id="GO:0032885">
    <property type="term" value="P:regulation of polysaccharide biosynthetic process"/>
    <property type="evidence" value="ECO:0007669"/>
    <property type="project" value="TreeGrafter"/>
</dbReference>
<dbReference type="InterPro" id="IPR033434">
    <property type="entry name" value="MucB/RseB_N"/>
</dbReference>
<dbReference type="Pfam" id="PF17188">
    <property type="entry name" value="MucB_RseB_C"/>
    <property type="match status" value="1"/>
</dbReference>
<comment type="subcellular location">
    <subcellularLocation>
        <location evidence="1">Periplasm</location>
    </subcellularLocation>
</comment>
<accession>A0A5Q0TEN4</accession>
<proteinExistence type="inferred from homology"/>
<dbReference type="InterPro" id="IPR033436">
    <property type="entry name" value="MucB/RseB_C"/>
</dbReference>
<keyword evidence="9" id="KW-1185">Reference proteome</keyword>
<dbReference type="PANTHER" id="PTHR38782:SF1">
    <property type="entry name" value="SIGMA-E FACTOR REGULATORY PROTEIN RSEB"/>
    <property type="match status" value="1"/>
</dbReference>
<dbReference type="CDD" id="cd16327">
    <property type="entry name" value="RseB"/>
    <property type="match status" value="1"/>
</dbReference>
<keyword evidence="3 5" id="KW-0732">Signal</keyword>
<comment type="similarity">
    <text evidence="2">Belongs to the RseB family.</text>
</comment>
<dbReference type="GO" id="GO:0045152">
    <property type="term" value="F:antisigma factor binding"/>
    <property type="evidence" value="ECO:0007669"/>
    <property type="project" value="TreeGrafter"/>
</dbReference>
<evidence type="ECO:0000259" key="6">
    <source>
        <dbReference type="Pfam" id="PF03888"/>
    </source>
</evidence>
<reference evidence="8 9" key="1">
    <citation type="submission" date="2019-10" db="EMBL/GenBank/DDBJ databases">
        <title>Vibrio sp. nov., isolated from Coralline algae surface.</title>
        <authorList>
            <person name="Geng Y."/>
            <person name="Zhang X."/>
        </authorList>
    </citation>
    <scope>NUCLEOTIDE SEQUENCE [LARGE SCALE GENOMIC DNA]</scope>
    <source>
        <strain evidence="8 9">SM1977</strain>
    </source>
</reference>
<evidence type="ECO:0000313" key="9">
    <source>
        <dbReference type="Proteomes" id="UP000348942"/>
    </source>
</evidence>
<dbReference type="Gene3D" id="2.50.20.10">
    <property type="entry name" value="Lipoprotein localisation LolA/LolB/LppX"/>
    <property type="match status" value="1"/>
</dbReference>
<feature type="chain" id="PRO_5024357893" evidence="5">
    <location>
        <begin position="22"/>
        <end position="336"/>
    </location>
</feature>
<evidence type="ECO:0000256" key="5">
    <source>
        <dbReference type="SAM" id="SignalP"/>
    </source>
</evidence>
<name>A0A5Q0TEN4_9VIBR</name>
<feature type="domain" description="MucB/RseB C-terminal" evidence="7">
    <location>
        <begin position="220"/>
        <end position="312"/>
    </location>
</feature>
<feature type="signal peptide" evidence="5">
    <location>
        <begin position="1"/>
        <end position="21"/>
    </location>
</feature>
<evidence type="ECO:0000256" key="4">
    <source>
        <dbReference type="ARBA" id="ARBA00022764"/>
    </source>
</evidence>
<evidence type="ECO:0000256" key="1">
    <source>
        <dbReference type="ARBA" id="ARBA00004418"/>
    </source>
</evidence>
<dbReference type="NCBIfam" id="NF006990">
    <property type="entry name" value="PRK09455.1"/>
    <property type="match status" value="1"/>
</dbReference>
<dbReference type="EMBL" id="CP045699">
    <property type="protein sequence ID" value="QGA64385.1"/>
    <property type="molecule type" value="Genomic_DNA"/>
</dbReference>
<dbReference type="PIRSF" id="PIRSF005427">
    <property type="entry name" value="RseB"/>
    <property type="match status" value="1"/>
</dbReference>
<dbReference type="RefSeq" id="WP_153446296.1">
    <property type="nucleotide sequence ID" value="NZ_CP045699.1"/>
</dbReference>
<dbReference type="Pfam" id="PF03888">
    <property type="entry name" value="MucB_RseB"/>
    <property type="match status" value="1"/>
</dbReference>
<feature type="domain" description="MucB/RseB N-terminal" evidence="6">
    <location>
        <begin position="26"/>
        <end position="196"/>
    </location>
</feature>
<evidence type="ECO:0000313" key="8">
    <source>
        <dbReference type="EMBL" id="QGA64385.1"/>
    </source>
</evidence>
<evidence type="ECO:0000259" key="7">
    <source>
        <dbReference type="Pfam" id="PF17188"/>
    </source>
</evidence>
<sequence length="336" mass="37475">MKKLLISIGLLFSLFSQIASADDTVSAEALLHQMSEASQTLSYEMSYILIKKNSIEPLLYRHAVDKNKQLAHLVYLSGPIREVIRRADEVSYVEPGIEPFSISSGSMVGPIIPMINTNIDQLAQLYDFVKMGRAREAGAACQVIRVVPKDGLRYSYVVWIDERTKLPLRADLVERNGEVLEQYRTISYAVSEHITNILERLNTIELPDVLTIPKPQPTLADWKVSWVPNGFKANDLNRYRIPITDSVVESQLYSDGLFSFSVYVSDLDSPDSKAQIYRQGRRTLQTFVKDNKEISVIGDIPAVTAKRIADSVVFTAATSNNASNTNKATTAQGGQK</sequence>
<dbReference type="PANTHER" id="PTHR38782">
    <property type="match status" value="1"/>
</dbReference>
<organism evidence="8 9">
    <name type="scientific">Vibrio algicola</name>
    <dbReference type="NCBI Taxonomy" id="2662262"/>
    <lineage>
        <taxon>Bacteria</taxon>
        <taxon>Pseudomonadati</taxon>
        <taxon>Pseudomonadota</taxon>
        <taxon>Gammaproteobacteria</taxon>
        <taxon>Vibrionales</taxon>
        <taxon>Vibrionaceae</taxon>
        <taxon>Vibrio</taxon>
    </lineage>
</organism>
<keyword evidence="4" id="KW-0574">Periplasm</keyword>
<dbReference type="AlphaFoldDB" id="A0A5Q0TEN4"/>
<dbReference type="GO" id="GO:0030288">
    <property type="term" value="C:outer membrane-bounded periplasmic space"/>
    <property type="evidence" value="ECO:0007669"/>
    <property type="project" value="TreeGrafter"/>
</dbReference>
<dbReference type="InterPro" id="IPR005588">
    <property type="entry name" value="MucB_RseB"/>
</dbReference>
<dbReference type="Proteomes" id="UP000348942">
    <property type="component" value="Chromosome 1"/>
</dbReference>
<evidence type="ECO:0000256" key="3">
    <source>
        <dbReference type="ARBA" id="ARBA00022729"/>
    </source>
</evidence>